<evidence type="ECO:0000313" key="1">
    <source>
        <dbReference type="EMBL" id="OQR80923.1"/>
    </source>
</evidence>
<gene>
    <name evidence="1" type="ORF">ACHHYP_17042</name>
</gene>
<reference evidence="1 2" key="1">
    <citation type="journal article" date="2014" name="Genome Biol. Evol.">
        <title>The secreted proteins of Achlya hypogyna and Thraustotheca clavata identify the ancestral oomycete secretome and reveal gene acquisitions by horizontal gene transfer.</title>
        <authorList>
            <person name="Misner I."/>
            <person name="Blouin N."/>
            <person name="Leonard G."/>
            <person name="Richards T.A."/>
            <person name="Lane C.E."/>
        </authorList>
    </citation>
    <scope>NUCLEOTIDE SEQUENCE [LARGE SCALE GENOMIC DNA]</scope>
    <source>
        <strain evidence="1 2">ATCC 48635</strain>
    </source>
</reference>
<sequence>MTHAATSRFHVSYCDHDDVFEPSYTRYQKAHKIKVVRCFPHCCPRHVYYRYCGAPLELHTMWASDVRSPERYASLLKMAPVSHADWAIGDDMPPVSLADLDDDDDATWHQGCQRWQVANVLVSTFNAELLDGWTYRWKSGRSLALRDCQHRVTAYVFEMREADVWRVVAKAVSPAFTIATYRSAAKDPSLSLAAPSKALAAPSLSWTASSIALAAPTLALTAPSLSVATSTAAMTTALSMAVAPSLTEVTLPTPTAGGLVSARTQVLANHLGALFCSVDASQASIPEAAQRRLLQYLGHPARPSTPPPTDCIHVTSLAPTTPEDIVVAEWLVHLLHPHNVAQYEAVVLAHRESVLERAALARAYSDGVQLLHSVSERYFRQAHGTTVAAVVAAVVAARPQLEAQLQARVAAKGYCGFHAVVAHLRQVALVRPAAQLQPSLTKR</sequence>
<dbReference type="Proteomes" id="UP000243579">
    <property type="component" value="Unassembled WGS sequence"/>
</dbReference>
<comment type="caution">
    <text evidence="1">The sequence shown here is derived from an EMBL/GenBank/DDBJ whole genome shotgun (WGS) entry which is preliminary data.</text>
</comment>
<proteinExistence type="predicted"/>
<dbReference type="AlphaFoldDB" id="A0A1V9Y5C8"/>
<keyword evidence="2" id="KW-1185">Reference proteome</keyword>
<evidence type="ECO:0000313" key="2">
    <source>
        <dbReference type="Proteomes" id="UP000243579"/>
    </source>
</evidence>
<name>A0A1V9Y5C8_ACHHY</name>
<dbReference type="OrthoDB" id="89462at2759"/>
<organism evidence="1 2">
    <name type="scientific">Achlya hypogyna</name>
    <name type="common">Oomycete</name>
    <name type="synonym">Protoachlya hypogyna</name>
    <dbReference type="NCBI Taxonomy" id="1202772"/>
    <lineage>
        <taxon>Eukaryota</taxon>
        <taxon>Sar</taxon>
        <taxon>Stramenopiles</taxon>
        <taxon>Oomycota</taxon>
        <taxon>Saprolegniomycetes</taxon>
        <taxon>Saprolegniales</taxon>
        <taxon>Achlyaceae</taxon>
        <taxon>Achlya</taxon>
    </lineage>
</organism>
<protein>
    <submittedName>
        <fullName evidence="1">Uncharacterized protein</fullName>
    </submittedName>
</protein>
<dbReference type="EMBL" id="JNBR01002857">
    <property type="protein sequence ID" value="OQR80923.1"/>
    <property type="molecule type" value="Genomic_DNA"/>
</dbReference>
<accession>A0A1V9Y5C8</accession>